<dbReference type="PANTHER" id="PTHR48048">
    <property type="entry name" value="GLYCOSYLTRANSFERASE"/>
    <property type="match status" value="1"/>
</dbReference>
<feature type="signal peptide" evidence="2">
    <location>
        <begin position="1"/>
        <end position="29"/>
    </location>
</feature>
<comment type="caution">
    <text evidence="3">The sequence shown here is derived from an EMBL/GenBank/DDBJ whole genome shotgun (WGS) entry which is preliminary data.</text>
</comment>
<keyword evidence="2" id="KW-0732">Signal</keyword>
<evidence type="ECO:0000256" key="1">
    <source>
        <dbReference type="ARBA" id="ARBA00009995"/>
    </source>
</evidence>
<proteinExistence type="inferred from homology"/>
<evidence type="ECO:0000313" key="4">
    <source>
        <dbReference type="Proteomes" id="UP001054252"/>
    </source>
</evidence>
<gene>
    <name evidence="3" type="ORF">SLEP1_g42363</name>
</gene>
<organism evidence="3 4">
    <name type="scientific">Rubroshorea leprosula</name>
    <dbReference type="NCBI Taxonomy" id="152421"/>
    <lineage>
        <taxon>Eukaryota</taxon>
        <taxon>Viridiplantae</taxon>
        <taxon>Streptophyta</taxon>
        <taxon>Embryophyta</taxon>
        <taxon>Tracheophyta</taxon>
        <taxon>Spermatophyta</taxon>
        <taxon>Magnoliopsida</taxon>
        <taxon>eudicotyledons</taxon>
        <taxon>Gunneridae</taxon>
        <taxon>Pentapetalae</taxon>
        <taxon>rosids</taxon>
        <taxon>malvids</taxon>
        <taxon>Malvales</taxon>
        <taxon>Dipterocarpaceae</taxon>
        <taxon>Rubroshorea</taxon>
    </lineage>
</organism>
<comment type="similarity">
    <text evidence="1">Belongs to the UDP-glycosyltransferase family.</text>
</comment>
<sequence length="143" mass="15887">MSAPFHVYGFMFHVMFLSSTTSTLRQVLSQSPLFTSKNLTKHKPQVKEAVTNAITGSNNSVVFTGFVIDMFCTSMIDVAHEFGMPRYMFFTSGVALLNLMFYVHEQNIDTTKLKGVVARELGYFGVLFAHFSRPAKPRGGSSG</sequence>
<accession>A0AAV5LAZ9</accession>
<dbReference type="AlphaFoldDB" id="A0AAV5LAZ9"/>
<dbReference type="Proteomes" id="UP001054252">
    <property type="component" value="Unassembled WGS sequence"/>
</dbReference>
<name>A0AAV5LAZ9_9ROSI</name>
<feature type="chain" id="PRO_5043786555" evidence="2">
    <location>
        <begin position="30"/>
        <end position="143"/>
    </location>
</feature>
<dbReference type="Gene3D" id="3.40.50.2000">
    <property type="entry name" value="Glycogen Phosphorylase B"/>
    <property type="match status" value="1"/>
</dbReference>
<dbReference type="PANTHER" id="PTHR48048:SF88">
    <property type="entry name" value="GLYCOSYLTRANSFERASE"/>
    <property type="match status" value="1"/>
</dbReference>
<keyword evidence="4" id="KW-1185">Reference proteome</keyword>
<protein>
    <submittedName>
        <fullName evidence="3">Uncharacterized protein</fullName>
    </submittedName>
</protein>
<reference evidence="3 4" key="1">
    <citation type="journal article" date="2021" name="Commun. Biol.">
        <title>The genome of Shorea leprosula (Dipterocarpaceae) highlights the ecological relevance of drought in aseasonal tropical rainforests.</title>
        <authorList>
            <person name="Ng K.K.S."/>
            <person name="Kobayashi M.J."/>
            <person name="Fawcett J.A."/>
            <person name="Hatakeyama M."/>
            <person name="Paape T."/>
            <person name="Ng C.H."/>
            <person name="Ang C.C."/>
            <person name="Tnah L.H."/>
            <person name="Lee C.T."/>
            <person name="Nishiyama T."/>
            <person name="Sese J."/>
            <person name="O'Brien M.J."/>
            <person name="Copetti D."/>
            <person name="Mohd Noor M.I."/>
            <person name="Ong R.C."/>
            <person name="Putra M."/>
            <person name="Sireger I.Z."/>
            <person name="Indrioko S."/>
            <person name="Kosugi Y."/>
            <person name="Izuno A."/>
            <person name="Isagi Y."/>
            <person name="Lee S.L."/>
            <person name="Shimizu K.K."/>
        </authorList>
    </citation>
    <scope>NUCLEOTIDE SEQUENCE [LARGE SCALE GENOMIC DNA]</scope>
    <source>
        <strain evidence="3">214</strain>
    </source>
</reference>
<evidence type="ECO:0000256" key="2">
    <source>
        <dbReference type="SAM" id="SignalP"/>
    </source>
</evidence>
<dbReference type="SUPFAM" id="SSF53756">
    <property type="entry name" value="UDP-Glycosyltransferase/glycogen phosphorylase"/>
    <property type="match status" value="1"/>
</dbReference>
<dbReference type="InterPro" id="IPR050481">
    <property type="entry name" value="UDP-glycosyltransf_plant"/>
</dbReference>
<evidence type="ECO:0000313" key="3">
    <source>
        <dbReference type="EMBL" id="GKV33927.1"/>
    </source>
</evidence>
<dbReference type="EMBL" id="BPVZ01000103">
    <property type="protein sequence ID" value="GKV33927.1"/>
    <property type="molecule type" value="Genomic_DNA"/>
</dbReference>
<dbReference type="GO" id="GO:0035251">
    <property type="term" value="F:UDP-glucosyltransferase activity"/>
    <property type="evidence" value="ECO:0007669"/>
    <property type="project" value="InterPro"/>
</dbReference>